<accession>A0A1K1RSR2</accession>
<dbReference type="Gene3D" id="1.10.10.10">
    <property type="entry name" value="Winged helix-like DNA-binding domain superfamily/Winged helix DNA-binding domain"/>
    <property type="match status" value="1"/>
</dbReference>
<dbReference type="GO" id="GO:0006352">
    <property type="term" value="P:DNA-templated transcription initiation"/>
    <property type="evidence" value="ECO:0007669"/>
    <property type="project" value="InterPro"/>
</dbReference>
<dbReference type="Gene3D" id="1.10.1740.10">
    <property type="match status" value="1"/>
</dbReference>
<evidence type="ECO:0000259" key="6">
    <source>
        <dbReference type="Pfam" id="PF04542"/>
    </source>
</evidence>
<keyword evidence="2" id="KW-0805">Transcription regulation</keyword>
<dbReference type="Pfam" id="PF04542">
    <property type="entry name" value="Sigma70_r2"/>
    <property type="match status" value="1"/>
</dbReference>
<dbReference type="EMBL" id="FPJG01000006">
    <property type="protein sequence ID" value="SFW74861.1"/>
    <property type="molecule type" value="Genomic_DNA"/>
</dbReference>
<dbReference type="InterPro" id="IPR013249">
    <property type="entry name" value="RNA_pol_sigma70_r4_t2"/>
</dbReference>
<dbReference type="AlphaFoldDB" id="A0A1K1RSR2"/>
<name>A0A1K1RSR2_9PSEU</name>
<evidence type="ECO:0000313" key="9">
    <source>
        <dbReference type="Proteomes" id="UP000182740"/>
    </source>
</evidence>
<dbReference type="Pfam" id="PF08281">
    <property type="entry name" value="Sigma70_r4_2"/>
    <property type="match status" value="1"/>
</dbReference>
<evidence type="ECO:0000259" key="7">
    <source>
        <dbReference type="Pfam" id="PF08281"/>
    </source>
</evidence>
<feature type="domain" description="RNA polymerase sigma factor 70 region 4 type 2" evidence="7">
    <location>
        <begin position="120"/>
        <end position="167"/>
    </location>
</feature>
<evidence type="ECO:0000313" key="8">
    <source>
        <dbReference type="EMBL" id="SFW74861.1"/>
    </source>
</evidence>
<evidence type="ECO:0000256" key="3">
    <source>
        <dbReference type="ARBA" id="ARBA00023082"/>
    </source>
</evidence>
<dbReference type="GO" id="GO:0003677">
    <property type="term" value="F:DNA binding"/>
    <property type="evidence" value="ECO:0007669"/>
    <property type="project" value="UniProtKB-KW"/>
</dbReference>
<evidence type="ECO:0000256" key="4">
    <source>
        <dbReference type="ARBA" id="ARBA00023125"/>
    </source>
</evidence>
<dbReference type="InterPro" id="IPR036388">
    <property type="entry name" value="WH-like_DNA-bd_sf"/>
</dbReference>
<reference evidence="9" key="1">
    <citation type="submission" date="2016-11" db="EMBL/GenBank/DDBJ databases">
        <authorList>
            <person name="Varghese N."/>
            <person name="Submissions S."/>
        </authorList>
    </citation>
    <scope>NUCLEOTIDE SEQUENCE [LARGE SCALE GENOMIC DNA]</scope>
    <source>
        <strain evidence="9">DSM 44671</strain>
    </source>
</reference>
<organism evidence="8 9">
    <name type="scientific">Amycolatopsis australiensis</name>
    <dbReference type="NCBI Taxonomy" id="546364"/>
    <lineage>
        <taxon>Bacteria</taxon>
        <taxon>Bacillati</taxon>
        <taxon>Actinomycetota</taxon>
        <taxon>Actinomycetes</taxon>
        <taxon>Pseudonocardiales</taxon>
        <taxon>Pseudonocardiaceae</taxon>
        <taxon>Amycolatopsis</taxon>
    </lineage>
</organism>
<dbReference type="Proteomes" id="UP000182740">
    <property type="component" value="Unassembled WGS sequence"/>
</dbReference>
<evidence type="ECO:0000256" key="2">
    <source>
        <dbReference type="ARBA" id="ARBA00023015"/>
    </source>
</evidence>
<dbReference type="SUPFAM" id="SSF88659">
    <property type="entry name" value="Sigma3 and sigma4 domains of RNA polymerase sigma factors"/>
    <property type="match status" value="1"/>
</dbReference>
<dbReference type="SUPFAM" id="SSF88946">
    <property type="entry name" value="Sigma2 domain of RNA polymerase sigma factors"/>
    <property type="match status" value="1"/>
</dbReference>
<dbReference type="InterPro" id="IPR007627">
    <property type="entry name" value="RNA_pol_sigma70_r2"/>
</dbReference>
<dbReference type="STRING" id="546364.SAMN04489730_3840"/>
<dbReference type="GO" id="GO:0016987">
    <property type="term" value="F:sigma factor activity"/>
    <property type="evidence" value="ECO:0007669"/>
    <property type="project" value="UniProtKB-KW"/>
</dbReference>
<dbReference type="InterPro" id="IPR013324">
    <property type="entry name" value="RNA_pol_sigma_r3/r4-like"/>
</dbReference>
<keyword evidence="4" id="KW-0238">DNA-binding</keyword>
<feature type="domain" description="RNA polymerase sigma-70 region 2" evidence="6">
    <location>
        <begin position="25"/>
        <end position="87"/>
    </location>
</feature>
<dbReference type="InterPro" id="IPR039425">
    <property type="entry name" value="RNA_pol_sigma-70-like"/>
</dbReference>
<keyword evidence="9" id="KW-1185">Reference proteome</keyword>
<evidence type="ECO:0000256" key="5">
    <source>
        <dbReference type="ARBA" id="ARBA00023163"/>
    </source>
</evidence>
<dbReference type="PANTHER" id="PTHR43133">
    <property type="entry name" value="RNA POLYMERASE ECF-TYPE SIGMA FACTO"/>
    <property type="match status" value="1"/>
</dbReference>
<dbReference type="PANTHER" id="PTHR43133:SF8">
    <property type="entry name" value="RNA POLYMERASE SIGMA FACTOR HI_1459-RELATED"/>
    <property type="match status" value="1"/>
</dbReference>
<protein>
    <submittedName>
        <fullName evidence="8">Sigma-70, region 4</fullName>
    </submittedName>
</protein>
<keyword evidence="3" id="KW-0731">Sigma factor</keyword>
<comment type="similarity">
    <text evidence="1">Belongs to the sigma-70 factor family. ECF subfamily.</text>
</comment>
<proteinExistence type="inferred from homology"/>
<sequence length="190" mass="21339">MTDSAQPPARRPWTEQDYLECSTIVTERRKMLTSYVRRLAPGVDHDNVVGEALLALYQRWDRIDGDKLAWLYRVARNKAVDATRHKDAGHAEIDEAAGVTDKAAPIGVWTPPGPGERLVFVEAIGALPRRLGLPLTLLEKGWRVEDIAEYMGLPASTVGIYLSRAKNYLNRLLTAADEARPAHRSERRDR</sequence>
<evidence type="ECO:0000256" key="1">
    <source>
        <dbReference type="ARBA" id="ARBA00010641"/>
    </source>
</evidence>
<dbReference type="InterPro" id="IPR013325">
    <property type="entry name" value="RNA_pol_sigma_r2"/>
</dbReference>
<keyword evidence="5" id="KW-0804">Transcription</keyword>
<dbReference type="RefSeq" id="WP_072477583.1">
    <property type="nucleotide sequence ID" value="NZ_FPJG01000006.1"/>
</dbReference>
<gene>
    <name evidence="8" type="ORF">SAMN04489730_3840</name>
</gene>